<reference evidence="1" key="2">
    <citation type="submission" date="2023-05" db="EMBL/GenBank/DDBJ databases">
        <authorList>
            <consortium name="Lawrence Berkeley National Laboratory"/>
            <person name="Steindorff A."/>
            <person name="Hensen N."/>
            <person name="Bonometti L."/>
            <person name="Westerberg I."/>
            <person name="Brannstrom I.O."/>
            <person name="Guillou S."/>
            <person name="Cros-Aarteil S."/>
            <person name="Calhoun S."/>
            <person name="Haridas S."/>
            <person name="Kuo A."/>
            <person name="Mondo S."/>
            <person name="Pangilinan J."/>
            <person name="Riley R."/>
            <person name="Labutti K."/>
            <person name="Andreopoulos B."/>
            <person name="Lipzen A."/>
            <person name="Chen C."/>
            <person name="Yanf M."/>
            <person name="Daum C."/>
            <person name="Ng V."/>
            <person name="Clum A."/>
            <person name="Ohm R."/>
            <person name="Martin F."/>
            <person name="Silar P."/>
            <person name="Natvig D."/>
            <person name="Lalanne C."/>
            <person name="Gautier V."/>
            <person name="Ament-Velasquez S.L."/>
            <person name="Kruys A."/>
            <person name="Hutchinson M.I."/>
            <person name="Powell A.J."/>
            <person name="Barry K."/>
            <person name="Miller A.N."/>
            <person name="Grigoriev I.V."/>
            <person name="Debuchy R."/>
            <person name="Gladieux P."/>
            <person name="Thoren M.H."/>
            <person name="Johannesson H."/>
        </authorList>
    </citation>
    <scope>NUCLEOTIDE SEQUENCE</scope>
    <source>
        <strain evidence="1">CBS 757.83</strain>
    </source>
</reference>
<sequence>MHAATWELDKRASSKHRLVEIISWLRFVRLPSWVRLTGSRASSSFIDDTLSVLVFFDTLLPCCFQPSQGLGRVKPSA</sequence>
<evidence type="ECO:0000313" key="2">
    <source>
        <dbReference type="Proteomes" id="UP001305647"/>
    </source>
</evidence>
<organism evidence="1 2">
    <name type="scientific">Parathielavia hyrcaniae</name>
    <dbReference type="NCBI Taxonomy" id="113614"/>
    <lineage>
        <taxon>Eukaryota</taxon>
        <taxon>Fungi</taxon>
        <taxon>Dikarya</taxon>
        <taxon>Ascomycota</taxon>
        <taxon>Pezizomycotina</taxon>
        <taxon>Sordariomycetes</taxon>
        <taxon>Sordariomycetidae</taxon>
        <taxon>Sordariales</taxon>
        <taxon>Chaetomiaceae</taxon>
        <taxon>Parathielavia</taxon>
    </lineage>
</organism>
<comment type="caution">
    <text evidence="1">The sequence shown here is derived from an EMBL/GenBank/DDBJ whole genome shotgun (WGS) entry which is preliminary data.</text>
</comment>
<accession>A0AAN6T284</accession>
<reference evidence="1" key="1">
    <citation type="journal article" date="2023" name="Mol. Phylogenet. Evol.">
        <title>Genome-scale phylogeny and comparative genomics of the fungal order Sordariales.</title>
        <authorList>
            <person name="Hensen N."/>
            <person name="Bonometti L."/>
            <person name="Westerberg I."/>
            <person name="Brannstrom I.O."/>
            <person name="Guillou S."/>
            <person name="Cros-Aarteil S."/>
            <person name="Calhoun S."/>
            <person name="Haridas S."/>
            <person name="Kuo A."/>
            <person name="Mondo S."/>
            <person name="Pangilinan J."/>
            <person name="Riley R."/>
            <person name="LaButti K."/>
            <person name="Andreopoulos B."/>
            <person name="Lipzen A."/>
            <person name="Chen C."/>
            <person name="Yan M."/>
            <person name="Daum C."/>
            <person name="Ng V."/>
            <person name="Clum A."/>
            <person name="Steindorff A."/>
            <person name="Ohm R.A."/>
            <person name="Martin F."/>
            <person name="Silar P."/>
            <person name="Natvig D.O."/>
            <person name="Lalanne C."/>
            <person name="Gautier V."/>
            <person name="Ament-Velasquez S.L."/>
            <person name="Kruys A."/>
            <person name="Hutchinson M.I."/>
            <person name="Powell A.J."/>
            <person name="Barry K."/>
            <person name="Miller A.N."/>
            <person name="Grigoriev I.V."/>
            <person name="Debuchy R."/>
            <person name="Gladieux P."/>
            <person name="Hiltunen Thoren M."/>
            <person name="Johannesson H."/>
        </authorList>
    </citation>
    <scope>NUCLEOTIDE SEQUENCE</scope>
    <source>
        <strain evidence="1">CBS 757.83</strain>
    </source>
</reference>
<protein>
    <submittedName>
        <fullName evidence="1">Uncharacterized protein</fullName>
    </submittedName>
</protein>
<keyword evidence="2" id="KW-1185">Reference proteome</keyword>
<gene>
    <name evidence="1" type="ORF">N658DRAFT_495456</name>
</gene>
<evidence type="ECO:0000313" key="1">
    <source>
        <dbReference type="EMBL" id="KAK4102103.1"/>
    </source>
</evidence>
<name>A0AAN6T284_9PEZI</name>
<dbReference type="EMBL" id="MU863632">
    <property type="protein sequence ID" value="KAK4102103.1"/>
    <property type="molecule type" value="Genomic_DNA"/>
</dbReference>
<dbReference type="AlphaFoldDB" id="A0AAN6T284"/>
<proteinExistence type="predicted"/>
<dbReference type="Proteomes" id="UP001305647">
    <property type="component" value="Unassembled WGS sequence"/>
</dbReference>